<name>A0A974W7G1_9NOCA</name>
<accession>A0A974W7G1</accession>
<dbReference type="PANTHER" id="PTHR30419:SF30">
    <property type="entry name" value="LYSR FAMILY TRANSCRIPTIONAL REGULATOR"/>
    <property type="match status" value="1"/>
</dbReference>
<dbReference type="Pfam" id="PF00126">
    <property type="entry name" value="HTH_1"/>
    <property type="match status" value="1"/>
</dbReference>
<dbReference type="PRINTS" id="PR00039">
    <property type="entry name" value="HTHLYSR"/>
</dbReference>
<keyword evidence="3" id="KW-0238">DNA-binding</keyword>
<dbReference type="SUPFAM" id="SSF53850">
    <property type="entry name" value="Periplasmic binding protein-like II"/>
    <property type="match status" value="1"/>
</dbReference>
<keyword evidence="4" id="KW-0804">Transcription</keyword>
<dbReference type="CDD" id="cd05466">
    <property type="entry name" value="PBP2_LTTR_substrate"/>
    <property type="match status" value="1"/>
</dbReference>
<gene>
    <name evidence="6" type="ORF">JWS13_29470</name>
</gene>
<evidence type="ECO:0000256" key="4">
    <source>
        <dbReference type="ARBA" id="ARBA00023163"/>
    </source>
</evidence>
<reference evidence="6 7" key="1">
    <citation type="journal article" date="2021" name="Microbiol. Resour. Announc.">
        <title>Complete Genome Sequences of Two Rhodococcus sp. Strains with Large and Linear Chromosomes, Isolated from Apple Rhizosphere.</title>
        <authorList>
            <person name="Benning S."/>
            <person name="Brugnone N."/>
            <person name="Siani R."/>
            <person name="Kublik S."/>
            <person name="Schloter M."/>
            <person name="Rad V."/>
        </authorList>
    </citation>
    <scope>NUCLEOTIDE SEQUENCE [LARGE SCALE GENOMIC DNA]</scope>
    <source>
        <strain evidence="6 7">R79</strain>
    </source>
</reference>
<evidence type="ECO:0000259" key="5">
    <source>
        <dbReference type="PROSITE" id="PS50931"/>
    </source>
</evidence>
<dbReference type="Pfam" id="PF03466">
    <property type="entry name" value="LysR_substrate"/>
    <property type="match status" value="1"/>
</dbReference>
<evidence type="ECO:0000256" key="3">
    <source>
        <dbReference type="ARBA" id="ARBA00023125"/>
    </source>
</evidence>
<dbReference type="InterPro" id="IPR005119">
    <property type="entry name" value="LysR_subst-bd"/>
</dbReference>
<protein>
    <submittedName>
        <fullName evidence="6">LysR family transcriptional regulator</fullName>
    </submittedName>
</protein>
<evidence type="ECO:0000313" key="7">
    <source>
        <dbReference type="Proteomes" id="UP000662986"/>
    </source>
</evidence>
<reference evidence="6 7" key="2">
    <citation type="journal article" date="2022" name="Arch. Microbiol.">
        <title>Rhodococcus pseudokoreensis sp. nov. isolated from the rhizosphere of young M26 apple rootstocks.</title>
        <authorList>
            <person name="Kampfer P."/>
            <person name="Glaeser S.P."/>
            <person name="Blom J."/>
            <person name="Wolf J."/>
            <person name="Benning S."/>
            <person name="Schloter M."/>
            <person name="Neumann-Schaal M."/>
        </authorList>
    </citation>
    <scope>NUCLEOTIDE SEQUENCE [LARGE SCALE GENOMIC DNA]</scope>
    <source>
        <strain evidence="6 7">R79</strain>
    </source>
</reference>
<dbReference type="Gene3D" id="3.40.190.290">
    <property type="match status" value="1"/>
</dbReference>
<dbReference type="Gene3D" id="1.10.10.10">
    <property type="entry name" value="Winged helix-like DNA-binding domain superfamily/Winged helix DNA-binding domain"/>
    <property type="match status" value="1"/>
</dbReference>
<evidence type="ECO:0000313" key="6">
    <source>
        <dbReference type="EMBL" id="QSE92446.1"/>
    </source>
</evidence>
<comment type="similarity">
    <text evidence="1">Belongs to the LysR transcriptional regulatory family.</text>
</comment>
<sequence>MQERHLEHFLAIVDAGSISGAAIHLGLTQPGLSQSISALERDLGVELFRRSARHTALTPAGREFMNTARRVVHELAHSRSMLMRVTRNEAGTLRVACPSTLAVDPLTYLFGAFRRRHPRIWLEMRSVAAGIDGADLIRDGSADIALDLGSPSTQDMSVTPLGDRGLLAVLPDTERNEDTGVISIPNLLERGLVTSLRGGSIRQALETISGADIVARSIAVETEHEESVLPLVLGGAGAAVLPDRQALLARDTLGLRVVRLDPPITQPLVLLRPPDAEYASALAFVEIARDAMTERTATGFGHG</sequence>
<evidence type="ECO:0000256" key="1">
    <source>
        <dbReference type="ARBA" id="ARBA00009437"/>
    </source>
</evidence>
<dbReference type="EMBL" id="CP070619">
    <property type="protein sequence ID" value="QSE92446.1"/>
    <property type="molecule type" value="Genomic_DNA"/>
</dbReference>
<proteinExistence type="inferred from homology"/>
<dbReference type="PANTHER" id="PTHR30419">
    <property type="entry name" value="HTH-TYPE TRANSCRIPTIONAL REGULATOR YBHD"/>
    <property type="match status" value="1"/>
</dbReference>
<dbReference type="InterPro" id="IPR000847">
    <property type="entry name" value="LysR_HTH_N"/>
</dbReference>
<dbReference type="InterPro" id="IPR036388">
    <property type="entry name" value="WH-like_DNA-bd_sf"/>
</dbReference>
<feature type="domain" description="HTH lysR-type" evidence="5">
    <location>
        <begin position="1"/>
        <end position="58"/>
    </location>
</feature>
<keyword evidence="7" id="KW-1185">Reference proteome</keyword>
<dbReference type="SUPFAM" id="SSF46785">
    <property type="entry name" value="Winged helix' DNA-binding domain"/>
    <property type="match status" value="1"/>
</dbReference>
<dbReference type="InterPro" id="IPR050950">
    <property type="entry name" value="HTH-type_LysR_regulators"/>
</dbReference>
<dbReference type="PROSITE" id="PS50931">
    <property type="entry name" value="HTH_LYSR"/>
    <property type="match status" value="1"/>
</dbReference>
<dbReference type="RefSeq" id="WP_206008927.1">
    <property type="nucleotide sequence ID" value="NZ_CP070619.1"/>
</dbReference>
<dbReference type="InterPro" id="IPR036390">
    <property type="entry name" value="WH_DNA-bd_sf"/>
</dbReference>
<keyword evidence="2" id="KW-0805">Transcription regulation</keyword>
<organism evidence="6 7">
    <name type="scientific">Rhodococcus pseudokoreensis</name>
    <dbReference type="NCBI Taxonomy" id="2811421"/>
    <lineage>
        <taxon>Bacteria</taxon>
        <taxon>Bacillati</taxon>
        <taxon>Actinomycetota</taxon>
        <taxon>Actinomycetes</taxon>
        <taxon>Mycobacteriales</taxon>
        <taxon>Nocardiaceae</taxon>
        <taxon>Rhodococcus</taxon>
    </lineage>
</organism>
<evidence type="ECO:0000256" key="2">
    <source>
        <dbReference type="ARBA" id="ARBA00023015"/>
    </source>
</evidence>
<dbReference type="Proteomes" id="UP000662986">
    <property type="component" value="Chromosome"/>
</dbReference>